<protein>
    <submittedName>
        <fullName evidence="3">Glycosyltransferase family 2 protein</fullName>
    </submittedName>
</protein>
<evidence type="ECO:0000259" key="2">
    <source>
        <dbReference type="Pfam" id="PF00535"/>
    </source>
</evidence>
<dbReference type="SUPFAM" id="SSF53448">
    <property type="entry name" value="Nucleotide-diphospho-sugar transferases"/>
    <property type="match status" value="1"/>
</dbReference>
<dbReference type="Proteomes" id="UP001499882">
    <property type="component" value="Unassembled WGS sequence"/>
</dbReference>
<name>A0ABP8ZJ87_9ACTN</name>
<accession>A0ABP8ZJ87</accession>
<sequence length="232" mass="25365">MEPRDLSDVWVLVPVFNEAPALGGVLHDLLQVFPNVVCVDDGSSDGSDLVARAHGVAVLRHAINLGQGAALRTGLEFARSEPDASYVVTFDADGQHSVADALAMVEVAMAEDVDVVLGSRTQGRAVDQPRTKALLLKAGLRYARWSSGLELTDTHNGLRVLNRRAFEALELRQRRMAHASELERLIASNKLTWREHPISVTYSEYSMSKGQSNLNAFNVLFDLFAARLDSPS</sequence>
<gene>
    <name evidence="3" type="ORF">GCM10023350_49830</name>
</gene>
<dbReference type="EMBL" id="BAABKN010000036">
    <property type="protein sequence ID" value="GAA4758148.1"/>
    <property type="molecule type" value="Genomic_DNA"/>
</dbReference>
<comment type="caution">
    <text evidence="3">The sequence shown here is derived from an EMBL/GenBank/DDBJ whole genome shotgun (WGS) entry which is preliminary data.</text>
</comment>
<evidence type="ECO:0000256" key="1">
    <source>
        <dbReference type="ARBA" id="ARBA00006739"/>
    </source>
</evidence>
<keyword evidence="4" id="KW-1185">Reference proteome</keyword>
<dbReference type="PANTHER" id="PTHR48090">
    <property type="entry name" value="UNDECAPRENYL-PHOSPHATE 4-DEOXY-4-FORMAMIDO-L-ARABINOSE TRANSFERASE-RELATED"/>
    <property type="match status" value="1"/>
</dbReference>
<dbReference type="InterPro" id="IPR029044">
    <property type="entry name" value="Nucleotide-diphossugar_trans"/>
</dbReference>
<feature type="domain" description="Glycosyltransferase 2-like" evidence="2">
    <location>
        <begin position="11"/>
        <end position="168"/>
    </location>
</feature>
<dbReference type="Gene3D" id="3.90.550.10">
    <property type="entry name" value="Spore Coat Polysaccharide Biosynthesis Protein SpsA, Chain A"/>
    <property type="match status" value="1"/>
</dbReference>
<dbReference type="PANTHER" id="PTHR48090:SF7">
    <property type="entry name" value="RFBJ PROTEIN"/>
    <property type="match status" value="1"/>
</dbReference>
<dbReference type="Pfam" id="PF00535">
    <property type="entry name" value="Glycos_transf_2"/>
    <property type="match status" value="1"/>
</dbReference>
<proteinExistence type="inferred from homology"/>
<organism evidence="3 4">
    <name type="scientific">Nocardioides endophyticus</name>
    <dbReference type="NCBI Taxonomy" id="1353775"/>
    <lineage>
        <taxon>Bacteria</taxon>
        <taxon>Bacillati</taxon>
        <taxon>Actinomycetota</taxon>
        <taxon>Actinomycetes</taxon>
        <taxon>Propionibacteriales</taxon>
        <taxon>Nocardioidaceae</taxon>
        <taxon>Nocardioides</taxon>
    </lineage>
</organism>
<dbReference type="CDD" id="cd04179">
    <property type="entry name" value="DPM_DPG-synthase_like"/>
    <property type="match status" value="1"/>
</dbReference>
<dbReference type="InterPro" id="IPR050256">
    <property type="entry name" value="Glycosyltransferase_2"/>
</dbReference>
<evidence type="ECO:0000313" key="4">
    <source>
        <dbReference type="Proteomes" id="UP001499882"/>
    </source>
</evidence>
<evidence type="ECO:0000313" key="3">
    <source>
        <dbReference type="EMBL" id="GAA4758148.1"/>
    </source>
</evidence>
<dbReference type="RefSeq" id="WP_345529819.1">
    <property type="nucleotide sequence ID" value="NZ_BAABKN010000036.1"/>
</dbReference>
<comment type="similarity">
    <text evidence="1">Belongs to the glycosyltransferase 2 family.</text>
</comment>
<reference evidence="4" key="1">
    <citation type="journal article" date="2019" name="Int. J. Syst. Evol. Microbiol.">
        <title>The Global Catalogue of Microorganisms (GCM) 10K type strain sequencing project: providing services to taxonomists for standard genome sequencing and annotation.</title>
        <authorList>
            <consortium name="The Broad Institute Genomics Platform"/>
            <consortium name="The Broad Institute Genome Sequencing Center for Infectious Disease"/>
            <person name="Wu L."/>
            <person name="Ma J."/>
        </authorList>
    </citation>
    <scope>NUCLEOTIDE SEQUENCE [LARGE SCALE GENOMIC DNA]</scope>
    <source>
        <strain evidence="4">JCM 18532</strain>
    </source>
</reference>
<dbReference type="InterPro" id="IPR001173">
    <property type="entry name" value="Glyco_trans_2-like"/>
</dbReference>